<dbReference type="HOGENOM" id="CLU_2088523_0_0_1"/>
<protein>
    <submittedName>
        <fullName evidence="2">Uncharacterized protein</fullName>
    </submittedName>
</protein>
<organism evidence="2">
    <name type="scientific">Oryza barthii</name>
    <dbReference type="NCBI Taxonomy" id="65489"/>
    <lineage>
        <taxon>Eukaryota</taxon>
        <taxon>Viridiplantae</taxon>
        <taxon>Streptophyta</taxon>
        <taxon>Embryophyta</taxon>
        <taxon>Tracheophyta</taxon>
        <taxon>Spermatophyta</taxon>
        <taxon>Magnoliopsida</taxon>
        <taxon>Liliopsida</taxon>
        <taxon>Poales</taxon>
        <taxon>Poaceae</taxon>
        <taxon>BOP clade</taxon>
        <taxon>Oryzoideae</taxon>
        <taxon>Oryzeae</taxon>
        <taxon>Oryzinae</taxon>
        <taxon>Oryza</taxon>
    </lineage>
</organism>
<feature type="compositionally biased region" description="Basic residues" evidence="1">
    <location>
        <begin position="54"/>
        <end position="65"/>
    </location>
</feature>
<evidence type="ECO:0000313" key="2">
    <source>
        <dbReference type="EnsemblPlants" id="OBART07G24770.1"/>
    </source>
</evidence>
<sequence>MANGRRGGGAGRGGHRPATAVADWRGKHNSGSRPTCGLGEILSLHAASAGSSPRGRRQRGRRGHRPATMVADWRGKRGDGSRPARSSPRGRWRWGGTCREVAADRAQGRSSPGAGRS</sequence>
<accession>A0A0D3GUE3</accession>
<name>A0A0D3GUE3_9ORYZ</name>
<keyword evidence="3" id="KW-1185">Reference proteome</keyword>
<dbReference type="PaxDb" id="65489-OBART07G24770.1"/>
<dbReference type="Proteomes" id="UP000026960">
    <property type="component" value="Chromosome 7"/>
</dbReference>
<feature type="compositionally biased region" description="Basic and acidic residues" evidence="1">
    <location>
        <begin position="73"/>
        <end position="82"/>
    </location>
</feature>
<reference evidence="2" key="1">
    <citation type="journal article" date="2009" name="Rice">
        <title>De Novo Next Generation Sequencing of Plant Genomes.</title>
        <authorList>
            <person name="Rounsley S."/>
            <person name="Marri P.R."/>
            <person name="Yu Y."/>
            <person name="He R."/>
            <person name="Sisneros N."/>
            <person name="Goicoechea J.L."/>
            <person name="Lee S.J."/>
            <person name="Angelova A."/>
            <person name="Kudrna D."/>
            <person name="Luo M."/>
            <person name="Affourtit J."/>
            <person name="Desany B."/>
            <person name="Knight J."/>
            <person name="Niazi F."/>
            <person name="Egholm M."/>
            <person name="Wing R.A."/>
        </authorList>
    </citation>
    <scope>NUCLEOTIDE SEQUENCE [LARGE SCALE GENOMIC DNA]</scope>
    <source>
        <strain evidence="2">cv. IRGC 105608</strain>
    </source>
</reference>
<feature type="region of interest" description="Disordered" evidence="1">
    <location>
        <begin position="1"/>
        <end position="117"/>
    </location>
</feature>
<feature type="compositionally biased region" description="Gly residues" evidence="1">
    <location>
        <begin position="1"/>
        <end position="12"/>
    </location>
</feature>
<evidence type="ECO:0000256" key="1">
    <source>
        <dbReference type="SAM" id="MobiDB-lite"/>
    </source>
</evidence>
<evidence type="ECO:0000313" key="3">
    <source>
        <dbReference type="Proteomes" id="UP000026960"/>
    </source>
</evidence>
<dbReference type="AlphaFoldDB" id="A0A0D3GUE3"/>
<dbReference type="Gramene" id="OBART07G24770.1">
    <property type="protein sequence ID" value="OBART07G24770.1"/>
    <property type="gene ID" value="OBART07G24770"/>
</dbReference>
<reference evidence="2" key="2">
    <citation type="submission" date="2015-03" db="UniProtKB">
        <authorList>
            <consortium name="EnsemblPlants"/>
        </authorList>
    </citation>
    <scope>IDENTIFICATION</scope>
</reference>
<dbReference type="EnsemblPlants" id="OBART07G24770.1">
    <property type="protein sequence ID" value="OBART07G24770.1"/>
    <property type="gene ID" value="OBART07G24770"/>
</dbReference>
<proteinExistence type="predicted"/>